<dbReference type="Proteomes" id="UP000464915">
    <property type="component" value="Plasmid unnamed"/>
</dbReference>
<sequence length="301" mass="34619">MSKVRKAISLDEIEEDVKTSWKSIQNQYVQKDVLVNIYQFNDIGSGIGFDFQLSHSNVHHFDVEFRLVKNDLIENYASLRSYLLANVGKQILYCIGNYQIDEASDSSFCLKHRYGRKQLEVLHEDEDSLIESAQAMIVAGKIPEFDQTADINYGLLTPFTSDQVTLIKIIYGNLIKKFDFALEQISFGGFSYSFKNKKYQMATLKFRRKDGDQTFEINVFGNQVNKYAHKFAERGMGEEQAIYFIIKTMLRTKINAFNPVAVVAASADENAPVSLPQLERDKEYLTDTVSKLPKFYHELFK</sequence>
<organism evidence="1 3">
    <name type="scientific">Lactobacillus crispatus</name>
    <dbReference type="NCBI Taxonomy" id="47770"/>
    <lineage>
        <taxon>Bacteria</taxon>
        <taxon>Bacillati</taxon>
        <taxon>Bacillota</taxon>
        <taxon>Bacilli</taxon>
        <taxon>Lactobacillales</taxon>
        <taxon>Lactobacillaceae</taxon>
        <taxon>Lactobacillus</taxon>
    </lineage>
</organism>
<dbReference type="EMBL" id="CP047143">
    <property type="protein sequence ID" value="QHQ69154.1"/>
    <property type="molecule type" value="Genomic_DNA"/>
</dbReference>
<keyword evidence="2" id="KW-0614">Plasmid</keyword>
<gene>
    <name evidence="1" type="ORF">F1C02_09260</name>
    <name evidence="2" type="ORF">GSR61_11255</name>
</gene>
<name>A0AAN6AGG3_9LACO</name>
<reference evidence="2 4" key="2">
    <citation type="submission" date="2019-12" db="EMBL/GenBank/DDBJ databases">
        <title>Complete Genome Sequences of Lactobacillus strains, C25 and P38, Isolated from Chicken Cecum.</title>
        <authorList>
            <person name="Hassan H.M."/>
            <person name="Mendoza M."/>
            <person name="Rezvani M."/>
            <person name="Koci M.D."/>
            <person name="Dickey A.N."/>
            <person name="Scholl E.H."/>
        </authorList>
    </citation>
    <scope>NUCLEOTIDE SEQUENCE [LARGE SCALE GENOMIC DNA]</scope>
    <source>
        <strain evidence="2 4">C25</strain>
        <plasmid evidence="2 4">unnamed</plasmid>
    </source>
</reference>
<evidence type="ECO:0000313" key="2">
    <source>
        <dbReference type="EMBL" id="QHQ69154.1"/>
    </source>
</evidence>
<dbReference type="RefSeq" id="WP_065989079.1">
    <property type="nucleotide sequence ID" value="NZ_CP047143.1"/>
</dbReference>
<geneLocation type="plasmid" evidence="2 4">
    <name>unnamed</name>
</geneLocation>
<protein>
    <submittedName>
        <fullName evidence="1">Uncharacterized protein</fullName>
    </submittedName>
</protein>
<reference evidence="1 3" key="1">
    <citation type="submission" date="2019-09" db="EMBL/GenBank/DDBJ databases">
        <title>Comparative analysis of L. crispatus genomes revealed niche specific adaptation to different host and body sites.</title>
        <authorList>
            <person name="Pan M."/>
            <person name="Hidalgo-Cantabrana C."/>
            <person name="Barrangou R."/>
        </authorList>
    </citation>
    <scope>NUCLEOTIDE SEQUENCE [LARGE SCALE GENOMIC DNA]</scope>
    <source>
        <strain evidence="1 3">NCK973</strain>
    </source>
</reference>
<accession>A0AAN6AGG3</accession>
<evidence type="ECO:0000313" key="1">
    <source>
        <dbReference type="EMBL" id="KAA8796671.1"/>
    </source>
</evidence>
<evidence type="ECO:0000313" key="3">
    <source>
        <dbReference type="Proteomes" id="UP000322051"/>
    </source>
</evidence>
<dbReference type="Proteomes" id="UP000322051">
    <property type="component" value="Unassembled WGS sequence"/>
</dbReference>
<proteinExistence type="predicted"/>
<dbReference type="EMBL" id="VUAO01000028">
    <property type="protein sequence ID" value="KAA8796671.1"/>
    <property type="molecule type" value="Genomic_DNA"/>
</dbReference>
<evidence type="ECO:0000313" key="4">
    <source>
        <dbReference type="Proteomes" id="UP000464915"/>
    </source>
</evidence>
<dbReference type="AlphaFoldDB" id="A0AAN6AGG3"/>